<reference evidence="1 2" key="1">
    <citation type="submission" date="2011-04" db="EMBL/GenBank/DDBJ databases">
        <title>The Genome Sequence of Dysgonomonas gadei ATCC BAA-286.</title>
        <authorList>
            <consortium name="The Broad Institute Genome Sequencing Platform"/>
            <person name="Earl A."/>
            <person name="Ward D."/>
            <person name="Feldgarden M."/>
            <person name="Gevers D."/>
            <person name="Pudlo N."/>
            <person name="Martens E."/>
            <person name="Allen-Vercoe E."/>
            <person name="Young S.K."/>
            <person name="Zeng Q."/>
            <person name="Gargeya S."/>
            <person name="Fitzgerald M."/>
            <person name="Haas B."/>
            <person name="Abouelleil A."/>
            <person name="Alvarado L."/>
            <person name="Arachchi H.M."/>
            <person name="Berlin A."/>
            <person name="Brown A."/>
            <person name="Chapman S.B."/>
            <person name="Chen Z."/>
            <person name="Dunbar C."/>
            <person name="Freedman E."/>
            <person name="Gearin G."/>
            <person name="Gellesch M."/>
            <person name="Goldberg J."/>
            <person name="Griggs A."/>
            <person name="Gujja S."/>
            <person name="Heiman D."/>
            <person name="Howarth C."/>
            <person name="Larson L."/>
            <person name="Lui A."/>
            <person name="MacDonald P.J.P."/>
            <person name="Mehta T."/>
            <person name="Montmayeur A."/>
            <person name="Murphy C."/>
            <person name="Neiman D."/>
            <person name="Pearson M."/>
            <person name="Priest M."/>
            <person name="Roberts A."/>
            <person name="Saif S."/>
            <person name="Shea T."/>
            <person name="Shenoy N."/>
            <person name="Sisk P."/>
            <person name="Stolte C."/>
            <person name="Sykes S."/>
            <person name="Yandava C."/>
            <person name="Wortman J."/>
            <person name="Nusbaum C."/>
            <person name="Birren B."/>
        </authorList>
    </citation>
    <scope>NUCLEOTIDE SEQUENCE [LARGE SCALE GENOMIC DNA]</scope>
    <source>
        <strain evidence="1 2">ATCC BAA-286</strain>
    </source>
</reference>
<protein>
    <recommendedName>
        <fullName evidence="3">ACT domain-containing protein</fullName>
    </recommendedName>
</protein>
<accession>F5IXE1</accession>
<organism evidence="1 2">
    <name type="scientific">Dysgonomonas gadei ATCC BAA-286</name>
    <dbReference type="NCBI Taxonomy" id="742766"/>
    <lineage>
        <taxon>Bacteria</taxon>
        <taxon>Pseudomonadati</taxon>
        <taxon>Bacteroidota</taxon>
        <taxon>Bacteroidia</taxon>
        <taxon>Bacteroidales</taxon>
        <taxon>Dysgonomonadaceae</taxon>
        <taxon>Dysgonomonas</taxon>
    </lineage>
</organism>
<dbReference type="EMBL" id="ADLV01000019">
    <property type="protein sequence ID" value="EGK02124.1"/>
    <property type="molecule type" value="Genomic_DNA"/>
</dbReference>
<evidence type="ECO:0008006" key="3">
    <source>
        <dbReference type="Google" id="ProtNLM"/>
    </source>
</evidence>
<evidence type="ECO:0000313" key="2">
    <source>
        <dbReference type="Proteomes" id="UP000004913"/>
    </source>
</evidence>
<sequence>MEQISIKIKALNPVIKSKTSLIIEETSKFAGISLIELNDEDPYAFIFTVTAEADYDIAKLTDNIRALLRFHGSTILSLSKE</sequence>
<dbReference type="AlphaFoldDB" id="F5IXE1"/>
<gene>
    <name evidence="1" type="ORF">HMPREF9455_01758</name>
</gene>
<name>F5IXE1_9BACT</name>
<keyword evidence="2" id="KW-1185">Reference proteome</keyword>
<dbReference type="RefSeq" id="WP_006799273.1">
    <property type="nucleotide sequence ID" value="NZ_GL891982.1"/>
</dbReference>
<dbReference type="HOGENOM" id="CLU_2568377_0_0_10"/>
<proteinExistence type="predicted"/>
<comment type="caution">
    <text evidence="1">The sequence shown here is derived from an EMBL/GenBank/DDBJ whole genome shotgun (WGS) entry which is preliminary data.</text>
</comment>
<evidence type="ECO:0000313" key="1">
    <source>
        <dbReference type="EMBL" id="EGK02124.1"/>
    </source>
</evidence>
<dbReference type="Proteomes" id="UP000004913">
    <property type="component" value="Unassembled WGS sequence"/>
</dbReference>